<feature type="transmembrane region" description="Helical" evidence="3">
    <location>
        <begin position="52"/>
        <end position="71"/>
    </location>
</feature>
<reference evidence="6" key="3">
    <citation type="journal article" date="2017" name="Plant Physiol. Biochem.">
        <title>Differential oxidative and antioxidative response of duckweed Lemna minor toward plant growth promoting/inhibiting bacteria.</title>
        <authorList>
            <person name="Ishizawa H."/>
            <person name="Kuroda M."/>
            <person name="Morikawa M."/>
            <person name="Ike M."/>
        </authorList>
    </citation>
    <scope>NUCLEOTIDE SEQUENCE [LARGE SCALE GENOMIC DNA]</scope>
    <source>
        <strain evidence="6">H3</strain>
    </source>
</reference>
<evidence type="ECO:0000256" key="2">
    <source>
        <dbReference type="SAM" id="Coils"/>
    </source>
</evidence>
<reference evidence="5 6" key="2">
    <citation type="journal article" date="2017" name="Genome Announc.">
        <title>Draft genome sequence of Aquitalea magnusonii strain H3, a plant growth-promoting bacterium of duckweed Lemna minor.</title>
        <authorList>
            <person name="Ishizawa H."/>
            <person name="Kuroda M."/>
            <person name="Ike M."/>
        </authorList>
    </citation>
    <scope>NUCLEOTIDE SEQUENCE [LARGE SCALE GENOMIC DNA]</scope>
    <source>
        <strain evidence="5 6">H3</strain>
    </source>
</reference>
<dbReference type="PROSITE" id="PS50887">
    <property type="entry name" value="GGDEF"/>
    <property type="match status" value="1"/>
</dbReference>
<dbReference type="RefSeq" id="WP_089085514.1">
    <property type="nucleotide sequence ID" value="NZ_AP018823.1"/>
</dbReference>
<dbReference type="SMART" id="SM00267">
    <property type="entry name" value="GGDEF"/>
    <property type="match status" value="1"/>
</dbReference>
<dbReference type="InterPro" id="IPR043128">
    <property type="entry name" value="Rev_trsase/Diguanyl_cyclase"/>
</dbReference>
<feature type="transmembrane region" description="Helical" evidence="3">
    <location>
        <begin position="145"/>
        <end position="162"/>
    </location>
</feature>
<evidence type="ECO:0000259" key="4">
    <source>
        <dbReference type="PROSITE" id="PS50887"/>
    </source>
</evidence>
<dbReference type="GO" id="GO:0005886">
    <property type="term" value="C:plasma membrane"/>
    <property type="evidence" value="ECO:0007669"/>
    <property type="project" value="TreeGrafter"/>
</dbReference>
<name>A0A3G9GP48_9NEIS</name>
<gene>
    <name evidence="5" type="ORF">DLM_3179</name>
</gene>
<feature type="transmembrane region" description="Helical" evidence="3">
    <location>
        <begin position="168"/>
        <end position="187"/>
    </location>
</feature>
<proteinExistence type="predicted"/>
<feature type="domain" description="GGDEF" evidence="4">
    <location>
        <begin position="273"/>
        <end position="405"/>
    </location>
</feature>
<dbReference type="PANTHER" id="PTHR45138:SF24">
    <property type="entry name" value="DIGUANYLATE CYCLASE DGCC-RELATED"/>
    <property type="match status" value="1"/>
</dbReference>
<dbReference type="InterPro" id="IPR000160">
    <property type="entry name" value="GGDEF_dom"/>
</dbReference>
<keyword evidence="3" id="KW-0472">Membrane</keyword>
<dbReference type="Proteomes" id="UP000198290">
    <property type="component" value="Chromosome"/>
</dbReference>
<organism evidence="5 6">
    <name type="scientific">Aquitalea magnusonii</name>
    <dbReference type="NCBI Taxonomy" id="332411"/>
    <lineage>
        <taxon>Bacteria</taxon>
        <taxon>Pseudomonadati</taxon>
        <taxon>Pseudomonadota</taxon>
        <taxon>Betaproteobacteria</taxon>
        <taxon>Neisseriales</taxon>
        <taxon>Chromobacteriaceae</taxon>
        <taxon>Aquitalea</taxon>
    </lineage>
</organism>
<dbReference type="EC" id="2.7.7.65" evidence="1"/>
<dbReference type="PANTHER" id="PTHR45138">
    <property type="entry name" value="REGULATORY COMPONENTS OF SENSORY TRANSDUCTION SYSTEM"/>
    <property type="match status" value="1"/>
</dbReference>
<protein>
    <recommendedName>
        <fullName evidence="1">diguanylate cyclase</fullName>
        <ecNumber evidence="1">2.7.7.65</ecNumber>
    </recommendedName>
</protein>
<reference evidence="6" key="1">
    <citation type="journal article" date="2017" name="Biotechnol. Biofuels">
        <title>Evaluation of environmental bacterial communities as a factor affecting the growth of duckweed Lemna minor.</title>
        <authorList>
            <person name="Ishizawa H."/>
            <person name="Kuroda M."/>
            <person name="Morikawa M."/>
            <person name="Ike M."/>
        </authorList>
    </citation>
    <scope>NUCLEOTIDE SEQUENCE [LARGE SCALE GENOMIC DNA]</scope>
    <source>
        <strain evidence="6">H3</strain>
    </source>
</reference>
<keyword evidence="6" id="KW-1185">Reference proteome</keyword>
<dbReference type="FunFam" id="3.30.70.270:FF:000001">
    <property type="entry name" value="Diguanylate cyclase domain protein"/>
    <property type="match status" value="1"/>
</dbReference>
<accession>A0A3G9GP48</accession>
<evidence type="ECO:0000313" key="5">
    <source>
        <dbReference type="EMBL" id="BBF86776.1"/>
    </source>
</evidence>
<keyword evidence="3" id="KW-1133">Transmembrane helix</keyword>
<evidence type="ECO:0000256" key="1">
    <source>
        <dbReference type="ARBA" id="ARBA00012528"/>
    </source>
</evidence>
<dbReference type="Pfam" id="PF00990">
    <property type="entry name" value="GGDEF"/>
    <property type="match status" value="1"/>
</dbReference>
<keyword evidence="3" id="KW-0812">Transmembrane</keyword>
<dbReference type="AlphaFoldDB" id="A0A3G9GP48"/>
<dbReference type="GO" id="GO:0043709">
    <property type="term" value="P:cell adhesion involved in single-species biofilm formation"/>
    <property type="evidence" value="ECO:0007669"/>
    <property type="project" value="TreeGrafter"/>
</dbReference>
<evidence type="ECO:0000256" key="3">
    <source>
        <dbReference type="SAM" id="Phobius"/>
    </source>
</evidence>
<dbReference type="InterPro" id="IPR050469">
    <property type="entry name" value="Diguanylate_Cyclase"/>
</dbReference>
<dbReference type="GO" id="GO:0052621">
    <property type="term" value="F:diguanylate cyclase activity"/>
    <property type="evidence" value="ECO:0007669"/>
    <property type="project" value="UniProtKB-EC"/>
</dbReference>
<dbReference type="OrthoDB" id="9813903at2"/>
<dbReference type="NCBIfam" id="TIGR00254">
    <property type="entry name" value="GGDEF"/>
    <property type="match status" value="1"/>
</dbReference>
<dbReference type="CDD" id="cd01949">
    <property type="entry name" value="GGDEF"/>
    <property type="match status" value="1"/>
</dbReference>
<sequence length="418" mass="47726">MKRLAYLQQESPHWREETDLTRYFVDAAYQSIGPAMCSTPVLAWIAYEHASLWRMLCWMALFWLVEWRLMLVIRKFRRHDTHPLAVYQYYPAIRDCLLASSLLWGSCIWFMAPTQPDRPYEMLLLLWVSGIFALLCIMMAACRDIHVLFFAAFWAFPVFSLLNDGQRLELVALLGVLLYLLSQWRFVRGFRQTLFETVQLKHANQSMMEKLVEMHVQASMKRESLEQNRLALQNALAEGERLLECDALTGCFNQRALRRQLDLYAAASQENGQGWSLSILDLDHFKQVNDTFGHQAGDAVLEQLVHKVCELLPGEMQLYRYGGEEFVVLAPQQPAAALAAVLDAIRQQLASSRWEALPASWQQTISAGVVACQPGDPVNHSLQQADMALYAAKHRGRNRICMASELATPVLQGFSHSS</sequence>
<dbReference type="Gene3D" id="3.30.70.270">
    <property type="match status" value="1"/>
</dbReference>
<evidence type="ECO:0000313" key="6">
    <source>
        <dbReference type="Proteomes" id="UP000198290"/>
    </source>
</evidence>
<dbReference type="KEGG" id="amah:DLM_3179"/>
<feature type="coiled-coil region" evidence="2">
    <location>
        <begin position="208"/>
        <end position="242"/>
    </location>
</feature>
<keyword evidence="2" id="KW-0175">Coiled coil</keyword>
<dbReference type="GO" id="GO:1902201">
    <property type="term" value="P:negative regulation of bacterial-type flagellum-dependent cell motility"/>
    <property type="evidence" value="ECO:0007669"/>
    <property type="project" value="TreeGrafter"/>
</dbReference>
<dbReference type="EMBL" id="AP018823">
    <property type="protein sequence ID" value="BBF86776.1"/>
    <property type="molecule type" value="Genomic_DNA"/>
</dbReference>
<feature type="transmembrane region" description="Helical" evidence="3">
    <location>
        <begin position="124"/>
        <end position="140"/>
    </location>
</feature>
<dbReference type="SUPFAM" id="SSF55073">
    <property type="entry name" value="Nucleotide cyclase"/>
    <property type="match status" value="1"/>
</dbReference>
<dbReference type="InterPro" id="IPR029787">
    <property type="entry name" value="Nucleotide_cyclase"/>
</dbReference>